<accession>A0A084JQP2</accession>
<dbReference type="AlphaFoldDB" id="A0A084JQP2"/>
<comment type="caution">
    <text evidence="1">The sequence shown here is derived from an EMBL/GenBank/DDBJ whole genome shotgun (WGS) entry which is preliminary data.</text>
</comment>
<evidence type="ECO:0000313" key="2">
    <source>
        <dbReference type="Proteomes" id="UP000028525"/>
    </source>
</evidence>
<reference evidence="1 2" key="1">
    <citation type="submission" date="2014-07" db="EMBL/GenBank/DDBJ databases">
        <title>Draft genome of Clostridium celerecrescens 152B isolated from sediments associated with methane hydrate from Krishna Godavari basin.</title>
        <authorList>
            <person name="Honkalas V.S."/>
            <person name="Dabir A.P."/>
            <person name="Arora P."/>
            <person name="Dhakephalkar P.K."/>
        </authorList>
    </citation>
    <scope>NUCLEOTIDE SEQUENCE [LARGE SCALE GENOMIC DNA]</scope>
    <source>
        <strain evidence="1 2">152B</strain>
    </source>
</reference>
<dbReference type="EMBL" id="JPME01000006">
    <property type="protein sequence ID" value="KEZ91276.1"/>
    <property type="molecule type" value="Genomic_DNA"/>
</dbReference>
<gene>
    <name evidence="1" type="ORF">IO98_04315</name>
</gene>
<name>A0A084JQP2_9FIRM</name>
<proteinExistence type="predicted"/>
<dbReference type="Proteomes" id="UP000028525">
    <property type="component" value="Unassembled WGS sequence"/>
</dbReference>
<keyword evidence="2" id="KW-1185">Reference proteome</keyword>
<dbReference type="OrthoDB" id="2947899at2"/>
<organism evidence="1 2">
    <name type="scientific">Lacrimispora celerecrescens</name>
    <dbReference type="NCBI Taxonomy" id="29354"/>
    <lineage>
        <taxon>Bacteria</taxon>
        <taxon>Bacillati</taxon>
        <taxon>Bacillota</taxon>
        <taxon>Clostridia</taxon>
        <taxon>Lachnospirales</taxon>
        <taxon>Lachnospiraceae</taxon>
        <taxon>Lacrimispora</taxon>
    </lineage>
</organism>
<dbReference type="RefSeq" id="WP_038278228.1">
    <property type="nucleotide sequence ID" value="NZ_JPME01000006.1"/>
</dbReference>
<protein>
    <submittedName>
        <fullName evidence="1">Uncharacterized protein</fullName>
    </submittedName>
</protein>
<sequence length="136" mass="15367">MKIEDGSIIPGVGIGNVMLDITKKQLIDIIGSDFKERFREDDSVIEIENAKFWIANDGKVDQIGVGKGFKGKYKDFIGIGSTLSDVKKCVGDYVTVYDTYEMNEEKGICFELEDVDDWAELTAPIEYIYVFRMNSN</sequence>
<evidence type="ECO:0000313" key="1">
    <source>
        <dbReference type="EMBL" id="KEZ91276.1"/>
    </source>
</evidence>